<sequence>MYRNLFYNNLFLISKQLIH</sequence>
<reference evidence="1" key="2">
    <citation type="journal article" date="2015" name="Fish Shellfish Immunol.">
        <title>Early steps in the European eel (Anguilla anguilla)-Vibrio vulnificus interaction in the gills: Role of the RtxA13 toxin.</title>
        <authorList>
            <person name="Callol A."/>
            <person name="Pajuelo D."/>
            <person name="Ebbesson L."/>
            <person name="Teles M."/>
            <person name="MacKenzie S."/>
            <person name="Amaro C."/>
        </authorList>
    </citation>
    <scope>NUCLEOTIDE SEQUENCE</scope>
</reference>
<name>A0A0E9USN6_ANGAN</name>
<organism evidence="1">
    <name type="scientific">Anguilla anguilla</name>
    <name type="common">European freshwater eel</name>
    <name type="synonym">Muraena anguilla</name>
    <dbReference type="NCBI Taxonomy" id="7936"/>
    <lineage>
        <taxon>Eukaryota</taxon>
        <taxon>Metazoa</taxon>
        <taxon>Chordata</taxon>
        <taxon>Craniata</taxon>
        <taxon>Vertebrata</taxon>
        <taxon>Euteleostomi</taxon>
        <taxon>Actinopterygii</taxon>
        <taxon>Neopterygii</taxon>
        <taxon>Teleostei</taxon>
        <taxon>Anguilliformes</taxon>
        <taxon>Anguillidae</taxon>
        <taxon>Anguilla</taxon>
    </lineage>
</organism>
<protein>
    <submittedName>
        <fullName evidence="1">Uncharacterized protein</fullName>
    </submittedName>
</protein>
<evidence type="ECO:0000313" key="1">
    <source>
        <dbReference type="EMBL" id="JAH68751.1"/>
    </source>
</evidence>
<accession>A0A0E9USN6</accession>
<reference evidence="1" key="1">
    <citation type="submission" date="2014-11" db="EMBL/GenBank/DDBJ databases">
        <authorList>
            <person name="Amaro Gonzalez C."/>
        </authorList>
    </citation>
    <scope>NUCLEOTIDE SEQUENCE</scope>
</reference>
<dbReference type="AlphaFoldDB" id="A0A0E9USN6"/>
<dbReference type="EMBL" id="GBXM01039826">
    <property type="protein sequence ID" value="JAH68751.1"/>
    <property type="molecule type" value="Transcribed_RNA"/>
</dbReference>
<proteinExistence type="predicted"/>